<dbReference type="InterPro" id="IPR024388">
    <property type="entry name" value="Ribosomal_mL58"/>
</dbReference>
<reference evidence="2 3" key="1">
    <citation type="journal article" date="2018" name="Nat. Ecol. Evol.">
        <title>Pezizomycetes genomes reveal the molecular basis of ectomycorrhizal truffle lifestyle.</title>
        <authorList>
            <person name="Murat C."/>
            <person name="Payen T."/>
            <person name="Noel B."/>
            <person name="Kuo A."/>
            <person name="Morin E."/>
            <person name="Chen J."/>
            <person name="Kohler A."/>
            <person name="Krizsan K."/>
            <person name="Balestrini R."/>
            <person name="Da Silva C."/>
            <person name="Montanini B."/>
            <person name="Hainaut M."/>
            <person name="Levati E."/>
            <person name="Barry K.W."/>
            <person name="Belfiori B."/>
            <person name="Cichocki N."/>
            <person name="Clum A."/>
            <person name="Dockter R.B."/>
            <person name="Fauchery L."/>
            <person name="Guy J."/>
            <person name="Iotti M."/>
            <person name="Le Tacon F."/>
            <person name="Lindquist E.A."/>
            <person name="Lipzen A."/>
            <person name="Malagnac F."/>
            <person name="Mello A."/>
            <person name="Molinier V."/>
            <person name="Miyauchi S."/>
            <person name="Poulain J."/>
            <person name="Riccioni C."/>
            <person name="Rubini A."/>
            <person name="Sitrit Y."/>
            <person name="Splivallo R."/>
            <person name="Traeger S."/>
            <person name="Wang M."/>
            <person name="Zifcakova L."/>
            <person name="Wipf D."/>
            <person name="Zambonelli A."/>
            <person name="Paolocci F."/>
            <person name="Nowrousian M."/>
            <person name="Ottonello S."/>
            <person name="Baldrian P."/>
            <person name="Spatafora J.W."/>
            <person name="Henrissat B."/>
            <person name="Nagy L.G."/>
            <person name="Aury J.M."/>
            <person name="Wincker P."/>
            <person name="Grigoriev I.V."/>
            <person name="Bonfante P."/>
            <person name="Martin F.M."/>
        </authorList>
    </citation>
    <scope>NUCLEOTIDE SEQUENCE [LARGE SCALE GENOMIC DNA]</scope>
    <source>
        <strain evidence="2 3">ATCC MYA-4762</strain>
    </source>
</reference>
<accession>A0A3N4LV70</accession>
<feature type="region of interest" description="Disordered" evidence="1">
    <location>
        <begin position="96"/>
        <end position="131"/>
    </location>
</feature>
<organism evidence="2 3">
    <name type="scientific">Terfezia boudieri ATCC MYA-4762</name>
    <dbReference type="NCBI Taxonomy" id="1051890"/>
    <lineage>
        <taxon>Eukaryota</taxon>
        <taxon>Fungi</taxon>
        <taxon>Dikarya</taxon>
        <taxon>Ascomycota</taxon>
        <taxon>Pezizomycotina</taxon>
        <taxon>Pezizomycetes</taxon>
        <taxon>Pezizales</taxon>
        <taxon>Pezizaceae</taxon>
        <taxon>Terfezia</taxon>
    </lineage>
</organism>
<dbReference type="GO" id="GO:0003735">
    <property type="term" value="F:structural constituent of ribosome"/>
    <property type="evidence" value="ECO:0007669"/>
    <property type="project" value="TreeGrafter"/>
</dbReference>
<dbReference type="OrthoDB" id="6021263at2759"/>
<evidence type="ECO:0008006" key="4">
    <source>
        <dbReference type="Google" id="ProtNLM"/>
    </source>
</evidence>
<feature type="compositionally biased region" description="Basic and acidic residues" evidence="1">
    <location>
        <begin position="195"/>
        <end position="206"/>
    </location>
</feature>
<keyword evidence="3" id="KW-1185">Reference proteome</keyword>
<dbReference type="EMBL" id="ML121541">
    <property type="protein sequence ID" value="RPB24541.1"/>
    <property type="molecule type" value="Genomic_DNA"/>
</dbReference>
<evidence type="ECO:0000313" key="3">
    <source>
        <dbReference type="Proteomes" id="UP000267821"/>
    </source>
</evidence>
<dbReference type="Proteomes" id="UP000267821">
    <property type="component" value="Unassembled WGS sequence"/>
</dbReference>
<dbReference type="AlphaFoldDB" id="A0A3N4LV70"/>
<feature type="region of interest" description="Disordered" evidence="1">
    <location>
        <begin position="195"/>
        <end position="221"/>
    </location>
</feature>
<sequence length="221" mass="24630">MPTTHRLFPTTLRWLTSTSTITPPKQFLRHESSARRLTKRLRLQPDSTFLPLPSNSIPTSQSPHAFARLAASTPRASTIIYNPPASMPSAYATPSIFLPPSDPRKNLPTTSLTASTESNTNNLPPPLKKPKAKKYNLTQKEISEIRDLRQEDPVVNSRTALAKTYGASRFFVGMVAEAGKKHKAVMAEEQEKVKQSWGRKRTEARIDRKKRRAGWGGADGN</sequence>
<dbReference type="InParanoid" id="A0A3N4LV70"/>
<dbReference type="GO" id="GO:0005762">
    <property type="term" value="C:mitochondrial large ribosomal subunit"/>
    <property type="evidence" value="ECO:0007669"/>
    <property type="project" value="TreeGrafter"/>
</dbReference>
<dbReference type="STRING" id="1051890.A0A3N4LV70"/>
<dbReference type="PANTHER" id="PTHR28266">
    <property type="entry name" value="54S RIBOSOMAL PROTEIN L20, MITOCHONDRIAL"/>
    <property type="match status" value="1"/>
</dbReference>
<dbReference type="FunCoup" id="A0A3N4LV70">
    <property type="interactions" value="133"/>
</dbReference>
<feature type="compositionally biased region" description="Polar residues" evidence="1">
    <location>
        <begin position="107"/>
        <end position="118"/>
    </location>
</feature>
<dbReference type="PANTHER" id="PTHR28266:SF1">
    <property type="entry name" value="LARGE RIBOSOMAL SUBUNIT PROTEIN ML58"/>
    <property type="match status" value="1"/>
</dbReference>
<protein>
    <recommendedName>
        <fullName evidence="4">60S ribosomal protein L20</fullName>
    </recommendedName>
</protein>
<evidence type="ECO:0000313" key="2">
    <source>
        <dbReference type="EMBL" id="RPB24541.1"/>
    </source>
</evidence>
<evidence type="ECO:0000256" key="1">
    <source>
        <dbReference type="SAM" id="MobiDB-lite"/>
    </source>
</evidence>
<gene>
    <name evidence="2" type="ORF">L211DRAFT_857183</name>
</gene>
<name>A0A3N4LV70_9PEZI</name>
<proteinExistence type="predicted"/>
<dbReference type="Pfam" id="PF12824">
    <property type="entry name" value="MRP-L20"/>
    <property type="match status" value="1"/>
</dbReference>